<dbReference type="RefSeq" id="WP_310283374.1">
    <property type="nucleotide sequence ID" value="NZ_JAVDWQ010000017.1"/>
</dbReference>
<evidence type="ECO:0000313" key="2">
    <source>
        <dbReference type="Proteomes" id="UP001269081"/>
    </source>
</evidence>
<name>A0ABU1YCG6_9FLAO</name>
<accession>A0ABU1YCG6</accession>
<proteinExistence type="predicted"/>
<gene>
    <name evidence="1" type="ORF">J2W48_003900</name>
</gene>
<comment type="caution">
    <text evidence="1">The sequence shown here is derived from an EMBL/GenBank/DDBJ whole genome shotgun (WGS) entry which is preliminary data.</text>
</comment>
<organism evidence="1 2">
    <name type="scientific">Flavobacterium piscis</name>
    <dbReference type="NCBI Taxonomy" id="1114874"/>
    <lineage>
        <taxon>Bacteria</taxon>
        <taxon>Pseudomonadati</taxon>
        <taxon>Bacteroidota</taxon>
        <taxon>Flavobacteriia</taxon>
        <taxon>Flavobacteriales</taxon>
        <taxon>Flavobacteriaceae</taxon>
        <taxon>Flavobacterium</taxon>
    </lineage>
</organism>
<evidence type="ECO:0000313" key="1">
    <source>
        <dbReference type="EMBL" id="MDR7211943.1"/>
    </source>
</evidence>
<reference evidence="1 2" key="1">
    <citation type="submission" date="2023-07" db="EMBL/GenBank/DDBJ databases">
        <title>Sorghum-associated microbial communities from plants grown in Nebraska, USA.</title>
        <authorList>
            <person name="Schachtman D."/>
        </authorList>
    </citation>
    <scope>NUCLEOTIDE SEQUENCE [LARGE SCALE GENOMIC DNA]</scope>
    <source>
        <strain evidence="1 2">4129</strain>
    </source>
</reference>
<dbReference type="Proteomes" id="UP001269081">
    <property type="component" value="Unassembled WGS sequence"/>
</dbReference>
<keyword evidence="2" id="KW-1185">Reference proteome</keyword>
<dbReference type="EMBL" id="JAVDWQ010000017">
    <property type="protein sequence ID" value="MDR7211943.1"/>
    <property type="molecule type" value="Genomic_DNA"/>
</dbReference>
<protein>
    <submittedName>
        <fullName evidence="1">Uncharacterized protein</fullName>
    </submittedName>
</protein>
<sequence>MDNLILKKIDGVIQEIRRKYESSGITAADIFIILSFEMLRCEIVLKKVSSNSVSAIREIASTTSHFYYFRDYPFLYNVVQDVYIEISKIDGRFNDADFESSVNFGLDSWTRHVSDTSSSLLKELPMSYFTK</sequence>